<keyword evidence="14" id="KW-1185">Reference proteome</keyword>
<dbReference type="EMBL" id="WSFT01000013">
    <property type="protein sequence ID" value="MBS4537140.1"/>
    <property type="molecule type" value="Genomic_DNA"/>
</dbReference>
<evidence type="ECO:0000259" key="12">
    <source>
        <dbReference type="Pfam" id="PF00742"/>
    </source>
</evidence>
<sequence>MKKKIIISGYGKVAKEILKLLKEYRVLFTKKYNIEFIVVAVIGSKFLLYQEEGIDIDDLSLYGLGSSSLENYAKNKRIKSKTLNDIKGGLLIESTPTDINTGEPGYSYIKWAIKNKMDVVSLSKGALVKYFDEIMEMKIESNSQIKYSGATMAALPSMDVGLYSLSSTKIDRIEGILNGTSNYILTEMYNKEENFDQIIKRSQEEGIAEKNIDYDIKGIDTANKLYILTKSLLTSTMNYKSIKIEGIENISIEKIREEKRKGNKIKLIGIADDEGIEVRPMEISQSNPLYYVDGKEKGIVYYTKDMGKIVVSGGESSPKGAASSAIKDMINIYR</sequence>
<comment type="pathway">
    <text evidence="1">Amino-acid biosynthesis; L-threonine biosynthesis; L-threonine from L-aspartate: step 3/5.</text>
</comment>
<dbReference type="RefSeq" id="WP_203365071.1">
    <property type="nucleotide sequence ID" value="NZ_WSFT01000013.1"/>
</dbReference>
<comment type="similarity">
    <text evidence="3">Belongs to the homoserine dehydrogenase family.</text>
</comment>
<evidence type="ECO:0000256" key="10">
    <source>
        <dbReference type="PIRSR" id="PIRSR036497-1"/>
    </source>
</evidence>
<evidence type="ECO:0000256" key="4">
    <source>
        <dbReference type="ARBA" id="ARBA00013213"/>
    </source>
</evidence>
<evidence type="ECO:0000256" key="3">
    <source>
        <dbReference type="ARBA" id="ARBA00006753"/>
    </source>
</evidence>
<dbReference type="EC" id="1.1.1.3" evidence="4"/>
<dbReference type="Gene3D" id="3.30.360.10">
    <property type="entry name" value="Dihydrodipicolinate Reductase, domain 2"/>
    <property type="match status" value="1"/>
</dbReference>
<dbReference type="Pfam" id="PF00742">
    <property type="entry name" value="Homoserine_dh"/>
    <property type="match status" value="1"/>
</dbReference>
<keyword evidence="7 13" id="KW-0560">Oxidoreductase</keyword>
<organism evidence="13 14">
    <name type="scientific">Anaeromonas frigoriresistens</name>
    <dbReference type="NCBI Taxonomy" id="2683708"/>
    <lineage>
        <taxon>Bacteria</taxon>
        <taxon>Bacillati</taxon>
        <taxon>Bacillota</taxon>
        <taxon>Tissierellia</taxon>
        <taxon>Tissierellales</taxon>
        <taxon>Thermohalobacteraceae</taxon>
        <taxon>Anaeromonas</taxon>
    </lineage>
</organism>
<evidence type="ECO:0000256" key="6">
    <source>
        <dbReference type="ARBA" id="ARBA00022697"/>
    </source>
</evidence>
<evidence type="ECO:0000256" key="7">
    <source>
        <dbReference type="ARBA" id="ARBA00023002"/>
    </source>
</evidence>
<dbReference type="NCBIfam" id="NF005290">
    <property type="entry name" value="PRK06813.1"/>
    <property type="match status" value="1"/>
</dbReference>
<evidence type="ECO:0000256" key="1">
    <source>
        <dbReference type="ARBA" id="ARBA00005056"/>
    </source>
</evidence>
<gene>
    <name evidence="13" type="ORF">GOQ27_01620</name>
</gene>
<evidence type="ECO:0000256" key="9">
    <source>
        <dbReference type="ARBA" id="ARBA00048841"/>
    </source>
</evidence>
<dbReference type="FunFam" id="3.30.360.10:FF:000005">
    <property type="entry name" value="Homoserine dehydrogenase"/>
    <property type="match status" value="1"/>
</dbReference>
<evidence type="ECO:0000256" key="8">
    <source>
        <dbReference type="ARBA" id="ARBA00023053"/>
    </source>
</evidence>
<evidence type="ECO:0000313" key="14">
    <source>
        <dbReference type="Proteomes" id="UP000724672"/>
    </source>
</evidence>
<accession>A0A942Z7N5</accession>
<proteinExistence type="inferred from homology"/>
<dbReference type="GO" id="GO:0004412">
    <property type="term" value="F:homoserine dehydrogenase activity"/>
    <property type="evidence" value="ECO:0007669"/>
    <property type="project" value="UniProtKB-EC"/>
</dbReference>
<dbReference type="Proteomes" id="UP000724672">
    <property type="component" value="Unassembled WGS sequence"/>
</dbReference>
<dbReference type="InterPro" id="IPR022697">
    <property type="entry name" value="HDH_short"/>
</dbReference>
<keyword evidence="6" id="KW-0791">Threonine biosynthesis</keyword>
<keyword evidence="8" id="KW-0915">Sodium</keyword>
<reference evidence="13" key="1">
    <citation type="submission" date="2019-12" db="EMBL/GenBank/DDBJ databases">
        <title>Clostridiaceae gen. nov. sp. nov., isolated from sediment in Xinjiang, China.</title>
        <authorList>
            <person name="Zhang R."/>
        </authorList>
    </citation>
    <scope>NUCLEOTIDE SEQUENCE</scope>
    <source>
        <strain evidence="13">D2Q-11</strain>
    </source>
</reference>
<dbReference type="PANTHER" id="PTHR43331">
    <property type="entry name" value="HOMOSERINE DEHYDROGENASE"/>
    <property type="match status" value="1"/>
</dbReference>
<dbReference type="SUPFAM" id="SSF51735">
    <property type="entry name" value="NAD(P)-binding Rossmann-fold domains"/>
    <property type="match status" value="1"/>
</dbReference>
<dbReference type="AlphaFoldDB" id="A0A942Z7N5"/>
<evidence type="ECO:0000256" key="2">
    <source>
        <dbReference type="ARBA" id="ARBA00005062"/>
    </source>
</evidence>
<evidence type="ECO:0000256" key="5">
    <source>
        <dbReference type="ARBA" id="ARBA00013376"/>
    </source>
</evidence>
<dbReference type="Gene3D" id="3.40.50.720">
    <property type="entry name" value="NAD(P)-binding Rossmann-like Domain"/>
    <property type="match status" value="1"/>
</dbReference>
<dbReference type="SUPFAM" id="SSF55347">
    <property type="entry name" value="Glyceraldehyde-3-phosphate dehydrogenase-like, C-terminal domain"/>
    <property type="match status" value="1"/>
</dbReference>
<dbReference type="InterPro" id="IPR036291">
    <property type="entry name" value="NAD(P)-bd_dom_sf"/>
</dbReference>
<name>A0A942Z7N5_9FIRM</name>
<comment type="catalytic activity">
    <reaction evidence="9">
        <text>L-homoserine + NADP(+) = L-aspartate 4-semialdehyde + NADPH + H(+)</text>
        <dbReference type="Rhea" id="RHEA:15761"/>
        <dbReference type="ChEBI" id="CHEBI:15378"/>
        <dbReference type="ChEBI" id="CHEBI:57476"/>
        <dbReference type="ChEBI" id="CHEBI:57783"/>
        <dbReference type="ChEBI" id="CHEBI:58349"/>
        <dbReference type="ChEBI" id="CHEBI:537519"/>
        <dbReference type="EC" id="1.1.1.3"/>
    </reaction>
    <physiologicalReaction direction="right-to-left" evidence="9">
        <dbReference type="Rhea" id="RHEA:15763"/>
    </physiologicalReaction>
</comment>
<feature type="domain" description="Homoserine dehydrogenase catalytic" evidence="12">
    <location>
        <begin position="163"/>
        <end position="330"/>
    </location>
</feature>
<keyword evidence="6" id="KW-0028">Amino-acid biosynthesis</keyword>
<feature type="binding site" evidence="11">
    <location>
        <position position="209"/>
    </location>
    <ligand>
        <name>L-homoserine</name>
        <dbReference type="ChEBI" id="CHEBI:57476"/>
    </ligand>
</feature>
<dbReference type="InterPro" id="IPR001342">
    <property type="entry name" value="HDH_cat"/>
</dbReference>
<dbReference type="PIRSF" id="PIRSF036497">
    <property type="entry name" value="HDH_short"/>
    <property type="match status" value="1"/>
</dbReference>
<comment type="pathway">
    <text evidence="2">Amino-acid biosynthesis; L-methionine biosynthesis via de novo pathway; L-homoserine from L-aspartate: step 3/3.</text>
</comment>
<evidence type="ECO:0000256" key="11">
    <source>
        <dbReference type="PIRSR" id="PIRSR036497-2"/>
    </source>
</evidence>
<dbReference type="GO" id="GO:0009088">
    <property type="term" value="P:threonine biosynthetic process"/>
    <property type="evidence" value="ECO:0007669"/>
    <property type="project" value="UniProtKB-KW"/>
</dbReference>
<feature type="binding site" evidence="11">
    <location>
        <position position="124"/>
    </location>
    <ligand>
        <name>NADPH</name>
        <dbReference type="ChEBI" id="CHEBI:57783"/>
    </ligand>
</feature>
<comment type="caution">
    <text evidence="13">The sequence shown here is derived from an EMBL/GenBank/DDBJ whole genome shotgun (WGS) entry which is preliminary data.</text>
</comment>
<feature type="active site" description="Proton donor" evidence="10">
    <location>
        <position position="224"/>
    </location>
</feature>
<protein>
    <recommendedName>
        <fullName evidence="5">Homoserine dehydrogenase</fullName>
        <ecNumber evidence="4">1.1.1.3</ecNumber>
    </recommendedName>
</protein>
<dbReference type="PANTHER" id="PTHR43331:SF1">
    <property type="entry name" value="HOMOSERINE DEHYDROGENASE"/>
    <property type="match status" value="1"/>
</dbReference>
<evidence type="ECO:0000313" key="13">
    <source>
        <dbReference type="EMBL" id="MBS4537140.1"/>
    </source>
</evidence>
<keyword evidence="11" id="KW-0521">NADP</keyword>